<evidence type="ECO:0000313" key="2">
    <source>
        <dbReference type="Proteomes" id="UP000016888"/>
    </source>
</evidence>
<organism evidence="1 2">
    <name type="scientific">Ralstonia phage RSB3</name>
    <dbReference type="NCBI Taxonomy" id="1402875"/>
    <lineage>
        <taxon>Viruses</taxon>
        <taxon>Duplodnaviria</taxon>
        <taxon>Heunggongvirae</taxon>
        <taxon>Uroviricota</taxon>
        <taxon>Caudoviricetes</taxon>
        <taxon>Autographivirales</taxon>
        <taxon>Autoscriptoviridae</taxon>
        <taxon>Jiaoyazivirus</taxon>
        <taxon>Jiaoyazivirus RSB3</taxon>
    </lineage>
</organism>
<protein>
    <submittedName>
        <fullName evidence="1">Uncharacterized protein</fullName>
    </submittedName>
</protein>
<name>U3TK76_9CAUD</name>
<evidence type="ECO:0000313" key="1">
    <source>
        <dbReference type="EMBL" id="BAN92333.1"/>
    </source>
</evidence>
<dbReference type="GeneID" id="17699649"/>
<dbReference type="Proteomes" id="UP000016888">
    <property type="component" value="Segment"/>
</dbReference>
<accession>U3TK76</accession>
<sequence>MIEEWMVIGDLLYGKVDGGPFVRIIALPPGLAATCRQGTVLPQGTLGKPLGLLY</sequence>
<dbReference type="KEGG" id="vg:17699649"/>
<reference evidence="1 2" key="1">
    <citation type="submission" date="2013-09" db="EMBL/GenBank/DDBJ databases">
        <title>Genomic characterization of Ralstonia solanacearum phage phiRSB3.</title>
        <authorList>
            <person name="Kawasaki T."/>
            <person name="Matsunami M."/>
            <person name="Fujie M."/>
            <person name="Yamada T."/>
        </authorList>
    </citation>
    <scope>NUCLEOTIDE SEQUENCE [LARGE SCALE GENOMIC DNA]</scope>
</reference>
<proteinExistence type="predicted"/>
<dbReference type="RefSeq" id="YP_008853910.1">
    <property type="nucleotide sequence ID" value="NC_022917.1"/>
</dbReference>
<keyword evidence="2" id="KW-1185">Reference proteome</keyword>
<dbReference type="EMBL" id="AB854109">
    <property type="protein sequence ID" value="BAN92333.1"/>
    <property type="molecule type" value="Genomic_DNA"/>
</dbReference>